<evidence type="ECO:0000313" key="2">
    <source>
        <dbReference type="Proteomes" id="UP001324427"/>
    </source>
</evidence>
<accession>A0AAV9J667</accession>
<proteinExistence type="predicted"/>
<protein>
    <submittedName>
        <fullName evidence="1">Uncharacterized protein</fullName>
    </submittedName>
</protein>
<keyword evidence="2" id="KW-1185">Reference proteome</keyword>
<name>A0AAV9J667_9PEZI</name>
<dbReference type="Proteomes" id="UP001324427">
    <property type="component" value="Unassembled WGS sequence"/>
</dbReference>
<comment type="caution">
    <text evidence="1">The sequence shown here is derived from an EMBL/GenBank/DDBJ whole genome shotgun (WGS) entry which is preliminary data.</text>
</comment>
<evidence type="ECO:0000313" key="1">
    <source>
        <dbReference type="EMBL" id="KAK4540477.1"/>
    </source>
</evidence>
<sequence>MIFPFGPEKSYFMSPALGRWRYCGHKDIASSFSDCEINQPGAIALAPEGDFGLLLEEHDRSMSVKHFKRETMIPSTEAAAFVEARRQYESLYDFIRESKDTDVRRMTSLSVRLGGSWFARIGGQVAYHGLPPALLARVEERESTGSYPFQVTLGLHDSYAVIWSDDSLSWTLHGYGSLAQYLQEAVSINMIVLSRSIAESSSSSKKAAMWCGVCMGLLSS</sequence>
<dbReference type="AlphaFoldDB" id="A0AAV9J667"/>
<gene>
    <name evidence="1" type="ORF">LTR36_009223</name>
</gene>
<reference evidence="1 2" key="1">
    <citation type="submission" date="2021-11" db="EMBL/GenBank/DDBJ databases">
        <title>Black yeast isolated from Biological Soil Crust.</title>
        <authorList>
            <person name="Kurbessoian T."/>
        </authorList>
    </citation>
    <scope>NUCLEOTIDE SEQUENCE [LARGE SCALE GENOMIC DNA]</scope>
    <source>
        <strain evidence="1 2">CCFEE 5522</strain>
    </source>
</reference>
<organism evidence="1 2">
    <name type="scientific">Oleoguttula mirabilis</name>
    <dbReference type="NCBI Taxonomy" id="1507867"/>
    <lineage>
        <taxon>Eukaryota</taxon>
        <taxon>Fungi</taxon>
        <taxon>Dikarya</taxon>
        <taxon>Ascomycota</taxon>
        <taxon>Pezizomycotina</taxon>
        <taxon>Dothideomycetes</taxon>
        <taxon>Dothideomycetidae</taxon>
        <taxon>Mycosphaerellales</taxon>
        <taxon>Teratosphaeriaceae</taxon>
        <taxon>Oleoguttula</taxon>
    </lineage>
</organism>
<dbReference type="EMBL" id="JAVFHQ010000067">
    <property type="protein sequence ID" value="KAK4540477.1"/>
    <property type="molecule type" value="Genomic_DNA"/>
</dbReference>